<comment type="similarity">
    <text evidence="1 4">Belongs to the pseudouridine synthase RsuA family.</text>
</comment>
<name>A0ABR9P0F8_9ACTN</name>
<accession>A0ABR9P0F8</accession>
<dbReference type="EC" id="5.4.99.-" evidence="4"/>
<dbReference type="Pfam" id="PF01479">
    <property type="entry name" value="S4"/>
    <property type="match status" value="1"/>
</dbReference>
<evidence type="ECO:0000313" key="7">
    <source>
        <dbReference type="EMBL" id="MBE2997260.1"/>
    </source>
</evidence>
<keyword evidence="8" id="KW-1185">Reference proteome</keyword>
<dbReference type="InterPro" id="IPR006145">
    <property type="entry name" value="PsdUridine_synth_RsuA/RluA"/>
</dbReference>
<evidence type="ECO:0000256" key="5">
    <source>
        <dbReference type="SAM" id="MobiDB-lite"/>
    </source>
</evidence>
<comment type="caution">
    <text evidence="7">The sequence shown here is derived from an EMBL/GenBank/DDBJ whole genome shotgun (WGS) entry which is preliminary data.</text>
</comment>
<feature type="compositionally biased region" description="Basic and acidic residues" evidence="5">
    <location>
        <begin position="27"/>
        <end position="178"/>
    </location>
</feature>
<dbReference type="NCBIfam" id="TIGR00093">
    <property type="entry name" value="pseudouridine synthase"/>
    <property type="match status" value="1"/>
</dbReference>
<dbReference type="InterPro" id="IPR020103">
    <property type="entry name" value="PsdUridine_synth_cat_dom_sf"/>
</dbReference>
<dbReference type="PROSITE" id="PS50889">
    <property type="entry name" value="S4"/>
    <property type="match status" value="1"/>
</dbReference>
<organism evidence="7 8">
    <name type="scientific">Nocardiopsis coralli</name>
    <dbReference type="NCBI Taxonomy" id="2772213"/>
    <lineage>
        <taxon>Bacteria</taxon>
        <taxon>Bacillati</taxon>
        <taxon>Actinomycetota</taxon>
        <taxon>Actinomycetes</taxon>
        <taxon>Streptosporangiales</taxon>
        <taxon>Nocardiopsidaceae</taxon>
        <taxon>Nocardiopsis</taxon>
    </lineage>
</organism>
<dbReference type="CDD" id="cd00165">
    <property type="entry name" value="S4"/>
    <property type="match status" value="1"/>
</dbReference>
<dbReference type="InterPro" id="IPR018496">
    <property type="entry name" value="PsdUridine_synth_RsuA/RluB_CS"/>
</dbReference>
<dbReference type="CDD" id="cd02870">
    <property type="entry name" value="PseudoU_synth_RsuA_like"/>
    <property type="match status" value="1"/>
</dbReference>
<feature type="region of interest" description="Disordered" evidence="5">
    <location>
        <begin position="1"/>
        <end position="234"/>
    </location>
</feature>
<dbReference type="InterPro" id="IPR050343">
    <property type="entry name" value="RsuA_PseudoU_synthase"/>
</dbReference>
<proteinExistence type="inferred from homology"/>
<evidence type="ECO:0000256" key="4">
    <source>
        <dbReference type="RuleBase" id="RU003887"/>
    </source>
</evidence>
<dbReference type="EMBL" id="JADBGI010000001">
    <property type="protein sequence ID" value="MBE2997260.1"/>
    <property type="molecule type" value="Genomic_DNA"/>
</dbReference>
<dbReference type="InterPro" id="IPR042092">
    <property type="entry name" value="PsdUridine_s_RsuA/RluB/E/F_cat"/>
</dbReference>
<dbReference type="InterPro" id="IPR000748">
    <property type="entry name" value="PsdUridine_synth_RsuA/RluB/E/F"/>
</dbReference>
<dbReference type="SUPFAM" id="SSF55120">
    <property type="entry name" value="Pseudouridine synthase"/>
    <property type="match status" value="1"/>
</dbReference>
<dbReference type="Gene3D" id="3.30.70.1560">
    <property type="entry name" value="Alpha-L RNA-binding motif"/>
    <property type="match status" value="1"/>
</dbReference>
<dbReference type="RefSeq" id="WP_193119917.1">
    <property type="nucleotide sequence ID" value="NZ_JADBGI010000001.1"/>
</dbReference>
<dbReference type="SMART" id="SM00363">
    <property type="entry name" value="S4"/>
    <property type="match status" value="1"/>
</dbReference>
<dbReference type="InterPro" id="IPR002942">
    <property type="entry name" value="S4_RNA-bd"/>
</dbReference>
<keyword evidence="3" id="KW-0694">RNA-binding</keyword>
<dbReference type="Proteomes" id="UP000806528">
    <property type="component" value="Unassembled WGS sequence"/>
</dbReference>
<dbReference type="Gene3D" id="3.30.70.580">
    <property type="entry name" value="Pseudouridine synthase I, catalytic domain, N-terminal subdomain"/>
    <property type="match status" value="1"/>
</dbReference>
<sequence>MTTDNAPRGERGDHRDDRGPKGRNHGRGRDFRGRDDRDFRGGRDDRRRDDRDPRGGRDDRRGGGRDGRRDHRDRDDRDFRGRDRGDRRDDRRGNRDDRDFRGDRRDDRDRRGGNRDDRGGDRRRDDRDRGGNRDDRGHRGDRDRRGGDRDFRGRDDRRGNRDDRRGSRPPHKGPDRRNQPAGGPKQRSNQGDRVRNEAQLSRAAQERLRALRKDYDPSDEDRRDKDRDTYSDVPGGIRLQKALAAAGVASRRASEDMIAAGRVSVDGEVVRRFGARVDPEKSEIRVDDMRVVTAPDKLYFALNKPRGVVSTMWDPQGRPTLADYTGQTSERIFHVGRLDTETEGLILLTNDGDLANRLTHPRYKVVKTYIAKVPGPVPHRVAKRVRKGVELDDGPVEVDSFRVVDDAEPKSMVEIRLHEGRKHIVRRLMEEVGHPVSDLARTQVGPIDLNALKLGTMRALTSREVSELYRAAGL</sequence>
<gene>
    <name evidence="7" type="ORF">IDM40_00885</name>
</gene>
<dbReference type="InterPro" id="IPR036986">
    <property type="entry name" value="S4_RNA-bd_sf"/>
</dbReference>
<dbReference type="Pfam" id="PF00849">
    <property type="entry name" value="PseudoU_synth_2"/>
    <property type="match status" value="1"/>
</dbReference>
<reference evidence="7 8" key="1">
    <citation type="submission" date="2020-09" db="EMBL/GenBank/DDBJ databases">
        <title>Diversity and distribution of actinomycetes associated with coral in the coast of Hainan.</title>
        <authorList>
            <person name="Li F."/>
        </authorList>
    </citation>
    <scope>NUCLEOTIDE SEQUENCE [LARGE SCALE GENOMIC DNA]</scope>
    <source>
        <strain evidence="7 8">HNM0947</strain>
    </source>
</reference>
<evidence type="ECO:0000313" key="8">
    <source>
        <dbReference type="Proteomes" id="UP000806528"/>
    </source>
</evidence>
<feature type="compositionally biased region" description="Basic and acidic residues" evidence="5">
    <location>
        <begin position="7"/>
        <end position="20"/>
    </location>
</feature>
<evidence type="ECO:0000256" key="2">
    <source>
        <dbReference type="ARBA" id="ARBA00023235"/>
    </source>
</evidence>
<protein>
    <recommendedName>
        <fullName evidence="4">Pseudouridine synthase</fullName>
        <ecNumber evidence="4">5.4.99.-</ecNumber>
    </recommendedName>
</protein>
<dbReference type="SUPFAM" id="SSF55174">
    <property type="entry name" value="Alpha-L RNA-binding motif"/>
    <property type="match status" value="1"/>
</dbReference>
<dbReference type="Gene3D" id="3.10.290.10">
    <property type="entry name" value="RNA-binding S4 domain"/>
    <property type="match status" value="1"/>
</dbReference>
<dbReference type="InterPro" id="IPR020094">
    <property type="entry name" value="TruA/RsuA/RluB/E/F_N"/>
</dbReference>
<keyword evidence="2 4" id="KW-0413">Isomerase</keyword>
<dbReference type="PANTHER" id="PTHR47683:SF2">
    <property type="entry name" value="RNA-BINDING S4 DOMAIN-CONTAINING PROTEIN"/>
    <property type="match status" value="1"/>
</dbReference>
<dbReference type="PANTHER" id="PTHR47683">
    <property type="entry name" value="PSEUDOURIDINE SYNTHASE FAMILY PROTEIN-RELATED"/>
    <property type="match status" value="1"/>
</dbReference>
<evidence type="ECO:0000256" key="1">
    <source>
        <dbReference type="ARBA" id="ARBA00008348"/>
    </source>
</evidence>
<dbReference type="PROSITE" id="PS01149">
    <property type="entry name" value="PSI_RSU"/>
    <property type="match status" value="1"/>
</dbReference>
<feature type="domain" description="RNA-binding S4" evidence="6">
    <location>
        <begin position="237"/>
        <end position="297"/>
    </location>
</feature>
<evidence type="ECO:0000256" key="3">
    <source>
        <dbReference type="PROSITE-ProRule" id="PRU00182"/>
    </source>
</evidence>
<evidence type="ECO:0000259" key="6">
    <source>
        <dbReference type="SMART" id="SM00363"/>
    </source>
</evidence>
<feature type="compositionally biased region" description="Basic and acidic residues" evidence="5">
    <location>
        <begin position="204"/>
        <end position="230"/>
    </location>
</feature>